<evidence type="ECO:0000313" key="7">
    <source>
        <dbReference type="EMBL" id="NGY65550.1"/>
    </source>
</evidence>
<protein>
    <submittedName>
        <fullName evidence="7">LysE family translocator</fullName>
    </submittedName>
</protein>
<reference evidence="7 8" key="1">
    <citation type="submission" date="2020-03" db="EMBL/GenBank/DDBJ databases">
        <title>Isolation and identification of active actinomycetes.</title>
        <authorList>
            <person name="Sun X."/>
        </authorList>
    </citation>
    <scope>NUCLEOTIDE SEQUENCE [LARGE SCALE GENOMIC DNA]</scope>
    <source>
        <strain evidence="7 8">NEAU-D13</strain>
    </source>
</reference>
<sequence length="207" mass="22006">MSTTALLSFTFVALLTVITPGLETLLVLRTALLVGRRAAMGVVVGSTLGCLVWATAGLVGLTALLQASELAYDIVRWLGAGYLIYLGAKALWQSFFSRHRHPAEADEPAPVPSVRAAVRVGLLTNLLNPKPGVFYLSLLPQFLPVGQPAWGGVLVAIHLGIGLLWFPIVITAAGRARAFLLRQRTLLDRLSASALIAFGLKTAADAR</sequence>
<dbReference type="PANTHER" id="PTHR30086:SF20">
    <property type="entry name" value="ARGININE EXPORTER PROTEIN ARGO-RELATED"/>
    <property type="match status" value="1"/>
</dbReference>
<name>A0A7C9RXX9_9PSEU</name>
<dbReference type="EMBL" id="JAAMPJ010000016">
    <property type="protein sequence ID" value="NGY65550.1"/>
    <property type="molecule type" value="Genomic_DNA"/>
</dbReference>
<keyword evidence="5 6" id="KW-0472">Membrane</keyword>
<dbReference type="InterPro" id="IPR001123">
    <property type="entry name" value="LeuE-type"/>
</dbReference>
<evidence type="ECO:0000313" key="8">
    <source>
        <dbReference type="Proteomes" id="UP000481360"/>
    </source>
</evidence>
<dbReference type="Proteomes" id="UP000481360">
    <property type="component" value="Unassembled WGS sequence"/>
</dbReference>
<evidence type="ECO:0000256" key="1">
    <source>
        <dbReference type="ARBA" id="ARBA00004651"/>
    </source>
</evidence>
<comment type="caution">
    <text evidence="7">The sequence shown here is derived from an EMBL/GenBank/DDBJ whole genome shotgun (WGS) entry which is preliminary data.</text>
</comment>
<evidence type="ECO:0000256" key="3">
    <source>
        <dbReference type="ARBA" id="ARBA00022692"/>
    </source>
</evidence>
<evidence type="ECO:0000256" key="6">
    <source>
        <dbReference type="SAM" id="Phobius"/>
    </source>
</evidence>
<evidence type="ECO:0000256" key="4">
    <source>
        <dbReference type="ARBA" id="ARBA00022989"/>
    </source>
</evidence>
<dbReference type="AlphaFoldDB" id="A0A7C9RXX9"/>
<dbReference type="GO" id="GO:0015171">
    <property type="term" value="F:amino acid transmembrane transporter activity"/>
    <property type="evidence" value="ECO:0007669"/>
    <property type="project" value="TreeGrafter"/>
</dbReference>
<keyword evidence="3 6" id="KW-0812">Transmembrane</keyword>
<feature type="transmembrane region" description="Helical" evidence="6">
    <location>
        <begin position="40"/>
        <end position="68"/>
    </location>
</feature>
<dbReference type="PIRSF" id="PIRSF006324">
    <property type="entry name" value="LeuE"/>
    <property type="match status" value="1"/>
</dbReference>
<feature type="transmembrane region" description="Helical" evidence="6">
    <location>
        <begin position="149"/>
        <end position="174"/>
    </location>
</feature>
<keyword evidence="2" id="KW-1003">Cell membrane</keyword>
<evidence type="ECO:0000256" key="5">
    <source>
        <dbReference type="ARBA" id="ARBA00023136"/>
    </source>
</evidence>
<feature type="transmembrane region" description="Helical" evidence="6">
    <location>
        <begin position="74"/>
        <end position="92"/>
    </location>
</feature>
<accession>A0A7C9RXX9</accession>
<evidence type="ECO:0000256" key="2">
    <source>
        <dbReference type="ARBA" id="ARBA00022475"/>
    </source>
</evidence>
<comment type="subcellular location">
    <subcellularLocation>
        <location evidence="1">Cell membrane</location>
        <topology evidence="1">Multi-pass membrane protein</topology>
    </subcellularLocation>
</comment>
<keyword evidence="8" id="KW-1185">Reference proteome</keyword>
<dbReference type="RefSeq" id="WP_166054403.1">
    <property type="nucleotide sequence ID" value="NZ_JAAMPJ010000016.1"/>
</dbReference>
<feature type="transmembrane region" description="Helical" evidence="6">
    <location>
        <begin position="6"/>
        <end position="28"/>
    </location>
</feature>
<gene>
    <name evidence="7" type="ORF">G7043_42320</name>
</gene>
<dbReference type="GO" id="GO:0005886">
    <property type="term" value="C:plasma membrane"/>
    <property type="evidence" value="ECO:0007669"/>
    <property type="project" value="UniProtKB-SubCell"/>
</dbReference>
<dbReference type="PANTHER" id="PTHR30086">
    <property type="entry name" value="ARGININE EXPORTER PROTEIN ARGO"/>
    <property type="match status" value="1"/>
</dbReference>
<dbReference type="Pfam" id="PF01810">
    <property type="entry name" value="LysE"/>
    <property type="match status" value="1"/>
</dbReference>
<keyword evidence="4 6" id="KW-1133">Transmembrane helix</keyword>
<proteinExistence type="predicted"/>
<organism evidence="7 8">
    <name type="scientific">Lentzea alba</name>
    <dbReference type="NCBI Taxonomy" id="2714351"/>
    <lineage>
        <taxon>Bacteria</taxon>
        <taxon>Bacillati</taxon>
        <taxon>Actinomycetota</taxon>
        <taxon>Actinomycetes</taxon>
        <taxon>Pseudonocardiales</taxon>
        <taxon>Pseudonocardiaceae</taxon>
        <taxon>Lentzea</taxon>
    </lineage>
</organism>